<evidence type="ECO:0000313" key="2">
    <source>
        <dbReference type="EMBL" id="PYF06245.1"/>
    </source>
</evidence>
<feature type="transmembrane region" description="Helical" evidence="1">
    <location>
        <begin position="6"/>
        <end position="25"/>
    </location>
</feature>
<organism evidence="2 3">
    <name type="scientific">Ureibacillus chungkukjangi</name>
    <dbReference type="NCBI Taxonomy" id="1202712"/>
    <lineage>
        <taxon>Bacteria</taxon>
        <taxon>Bacillati</taxon>
        <taxon>Bacillota</taxon>
        <taxon>Bacilli</taxon>
        <taxon>Bacillales</taxon>
        <taxon>Caryophanaceae</taxon>
        <taxon>Ureibacillus</taxon>
    </lineage>
</organism>
<reference evidence="2 3" key="1">
    <citation type="submission" date="2018-06" db="EMBL/GenBank/DDBJ databases">
        <title>Genomic Encyclopedia of Archaeal and Bacterial Type Strains, Phase II (KMG-II): from individual species to whole genera.</title>
        <authorList>
            <person name="Goeker M."/>
        </authorList>
    </citation>
    <scope>NUCLEOTIDE SEQUENCE [LARGE SCALE GENOMIC DNA]</scope>
    <source>
        <strain evidence="2 3">KACC 16626</strain>
    </source>
</reference>
<sequence length="82" mass="9699">MKLLKKFTFWLPLLSIFIIVYELVFKPVKHPWAAIDPIFSFLFTFLLPLLPDNPSIFYALTLHFLLAVSYGIILDRYIPKIR</sequence>
<keyword evidence="3" id="KW-1185">Reference proteome</keyword>
<comment type="caution">
    <text evidence="2">The sequence shown here is derived from an EMBL/GenBank/DDBJ whole genome shotgun (WGS) entry which is preliminary data.</text>
</comment>
<dbReference type="EMBL" id="QJTJ01000011">
    <property type="protein sequence ID" value="PYF06245.1"/>
    <property type="molecule type" value="Genomic_DNA"/>
</dbReference>
<name>A0A318TW99_9BACL</name>
<evidence type="ECO:0000256" key="1">
    <source>
        <dbReference type="SAM" id="Phobius"/>
    </source>
</evidence>
<proteinExistence type="predicted"/>
<keyword evidence="1" id="KW-0472">Membrane</keyword>
<dbReference type="AlphaFoldDB" id="A0A318TW99"/>
<protein>
    <submittedName>
        <fullName evidence="2">Uncharacterized protein</fullName>
    </submittedName>
</protein>
<keyword evidence="1" id="KW-0812">Transmembrane</keyword>
<gene>
    <name evidence="2" type="ORF">BJ095_11176</name>
</gene>
<dbReference type="Proteomes" id="UP000247416">
    <property type="component" value="Unassembled WGS sequence"/>
</dbReference>
<dbReference type="OrthoDB" id="9985386at2"/>
<evidence type="ECO:0000313" key="3">
    <source>
        <dbReference type="Proteomes" id="UP000247416"/>
    </source>
</evidence>
<dbReference type="RefSeq" id="WP_107935100.1">
    <property type="nucleotide sequence ID" value="NZ_PYWJ01000014.1"/>
</dbReference>
<feature type="transmembrane region" description="Helical" evidence="1">
    <location>
        <begin position="56"/>
        <end position="74"/>
    </location>
</feature>
<keyword evidence="1" id="KW-1133">Transmembrane helix</keyword>
<accession>A0A318TW99</accession>